<keyword evidence="2" id="KW-0238">DNA-binding</keyword>
<keyword evidence="6" id="KW-1185">Reference proteome</keyword>
<dbReference type="PROSITE" id="PS50977">
    <property type="entry name" value="HTH_TETR_2"/>
    <property type="match status" value="1"/>
</dbReference>
<evidence type="ECO:0000313" key="5">
    <source>
        <dbReference type="EMBL" id="VEI03050.1"/>
    </source>
</evidence>
<organism evidence="5 6">
    <name type="scientific">Acidipropionibacterium jensenii</name>
    <dbReference type="NCBI Taxonomy" id="1749"/>
    <lineage>
        <taxon>Bacteria</taxon>
        <taxon>Bacillati</taxon>
        <taxon>Actinomycetota</taxon>
        <taxon>Actinomycetes</taxon>
        <taxon>Propionibacteriales</taxon>
        <taxon>Propionibacteriaceae</taxon>
        <taxon>Acidipropionibacterium</taxon>
    </lineage>
</organism>
<dbReference type="EMBL" id="LR134473">
    <property type="protein sequence ID" value="VEI03050.1"/>
    <property type="molecule type" value="Genomic_DNA"/>
</dbReference>
<gene>
    <name evidence="5" type="ORF">NCTC13652_01248</name>
</gene>
<dbReference type="Pfam" id="PF00440">
    <property type="entry name" value="TetR_N"/>
    <property type="match status" value="1"/>
</dbReference>
<dbReference type="InterPro" id="IPR009057">
    <property type="entry name" value="Homeodomain-like_sf"/>
</dbReference>
<dbReference type="STRING" id="1122997.GCA_000425285_02220"/>
<evidence type="ECO:0000313" key="6">
    <source>
        <dbReference type="Proteomes" id="UP000277858"/>
    </source>
</evidence>
<dbReference type="AlphaFoldDB" id="A0A3S4V244"/>
<evidence type="ECO:0000256" key="3">
    <source>
        <dbReference type="ARBA" id="ARBA00023163"/>
    </source>
</evidence>
<dbReference type="SUPFAM" id="SSF46689">
    <property type="entry name" value="Homeodomain-like"/>
    <property type="match status" value="1"/>
</dbReference>
<dbReference type="InterPro" id="IPR001647">
    <property type="entry name" value="HTH_TetR"/>
</dbReference>
<dbReference type="PROSITE" id="PS01081">
    <property type="entry name" value="HTH_TETR_1"/>
    <property type="match status" value="1"/>
</dbReference>
<dbReference type="RefSeq" id="WP_051238535.1">
    <property type="nucleotide sequence ID" value="NZ_JAKDZA010000012.1"/>
</dbReference>
<dbReference type="GO" id="GO:0000976">
    <property type="term" value="F:transcription cis-regulatory region binding"/>
    <property type="evidence" value="ECO:0007669"/>
    <property type="project" value="TreeGrafter"/>
</dbReference>
<keyword evidence="1" id="KW-0805">Transcription regulation</keyword>
<dbReference type="Gene3D" id="1.10.357.10">
    <property type="entry name" value="Tetracycline Repressor, domain 2"/>
    <property type="match status" value="1"/>
</dbReference>
<dbReference type="PANTHER" id="PTHR30055:SF234">
    <property type="entry name" value="HTH-TYPE TRANSCRIPTIONAL REGULATOR BETI"/>
    <property type="match status" value="1"/>
</dbReference>
<dbReference type="PANTHER" id="PTHR30055">
    <property type="entry name" value="HTH-TYPE TRANSCRIPTIONAL REGULATOR RUTR"/>
    <property type="match status" value="1"/>
</dbReference>
<evidence type="ECO:0000256" key="2">
    <source>
        <dbReference type="ARBA" id="ARBA00023125"/>
    </source>
</evidence>
<proteinExistence type="predicted"/>
<dbReference type="PRINTS" id="PR00455">
    <property type="entry name" value="HTHTETR"/>
</dbReference>
<accession>A0A3S4V244</accession>
<name>A0A3S4V244_9ACTN</name>
<sequence length="217" mass="23159">MSAQKRSLSIVEAARRLLVSTGVAFTTREVARAAGIAEGTIFRHFATKDDLLQAVIDDVLDPTDLCAGIDALPENLGLRPRVEAALELMASQLGTITAVMTALHPHRMRPPGEDRTRTHGPGPHNGRDDDPHAGIRAWYSAVTSSLGRLMAPYADQLRVPADQACAVLLSAVTINARPIAISPHRFSAAELADILLNGIADADPTLESRTCQESPCS</sequence>
<keyword evidence="3" id="KW-0804">Transcription</keyword>
<dbReference type="Proteomes" id="UP000277858">
    <property type="component" value="Chromosome"/>
</dbReference>
<protein>
    <submittedName>
        <fullName evidence="5">Bacterial regulatory proteins, tetR family</fullName>
    </submittedName>
</protein>
<feature type="region of interest" description="Disordered" evidence="4">
    <location>
        <begin position="106"/>
        <end position="132"/>
    </location>
</feature>
<reference evidence="5 6" key="1">
    <citation type="submission" date="2018-12" db="EMBL/GenBank/DDBJ databases">
        <authorList>
            <consortium name="Pathogen Informatics"/>
        </authorList>
    </citation>
    <scope>NUCLEOTIDE SEQUENCE [LARGE SCALE GENOMIC DNA]</scope>
    <source>
        <strain evidence="5 6">NCTC13652</strain>
    </source>
</reference>
<dbReference type="InterPro" id="IPR023772">
    <property type="entry name" value="DNA-bd_HTH_TetR-type_CS"/>
</dbReference>
<evidence type="ECO:0000256" key="4">
    <source>
        <dbReference type="SAM" id="MobiDB-lite"/>
    </source>
</evidence>
<evidence type="ECO:0000256" key="1">
    <source>
        <dbReference type="ARBA" id="ARBA00023015"/>
    </source>
</evidence>
<dbReference type="InterPro" id="IPR050109">
    <property type="entry name" value="HTH-type_TetR-like_transc_reg"/>
</dbReference>
<dbReference type="GO" id="GO:0003700">
    <property type="term" value="F:DNA-binding transcription factor activity"/>
    <property type="evidence" value="ECO:0007669"/>
    <property type="project" value="TreeGrafter"/>
</dbReference>